<evidence type="ECO:0000313" key="1">
    <source>
        <dbReference type="EMBL" id="BCB82929.1"/>
    </source>
</evidence>
<dbReference type="AlphaFoldDB" id="A0A6F8YA72"/>
<gene>
    <name evidence="1" type="ORF">Psuf_002420</name>
</gene>
<organism evidence="1 2">
    <name type="scientific">Phytohabitans suffuscus</name>
    <dbReference type="NCBI Taxonomy" id="624315"/>
    <lineage>
        <taxon>Bacteria</taxon>
        <taxon>Bacillati</taxon>
        <taxon>Actinomycetota</taxon>
        <taxon>Actinomycetes</taxon>
        <taxon>Micromonosporales</taxon>
        <taxon>Micromonosporaceae</taxon>
    </lineage>
</organism>
<dbReference type="Proteomes" id="UP000503011">
    <property type="component" value="Chromosome"/>
</dbReference>
<name>A0A6F8YA72_9ACTN</name>
<dbReference type="EMBL" id="AP022871">
    <property type="protein sequence ID" value="BCB82929.1"/>
    <property type="molecule type" value="Genomic_DNA"/>
</dbReference>
<accession>A0A6F8YA72</accession>
<keyword evidence="2" id="KW-1185">Reference proteome</keyword>
<evidence type="ECO:0000313" key="2">
    <source>
        <dbReference type="Proteomes" id="UP000503011"/>
    </source>
</evidence>
<dbReference type="KEGG" id="psuu:Psuf_002420"/>
<sequence>MGRDHRQGRTVALGAPAELKRSVGADMVVTVRVDNDPADLAELLRRELDGMTRARPRRPRR</sequence>
<reference evidence="1 2" key="1">
    <citation type="submission" date="2020-03" db="EMBL/GenBank/DDBJ databases">
        <title>Whole genome shotgun sequence of Phytohabitans suffuscus NBRC 105367.</title>
        <authorList>
            <person name="Komaki H."/>
            <person name="Tamura T."/>
        </authorList>
    </citation>
    <scope>NUCLEOTIDE SEQUENCE [LARGE SCALE GENOMIC DNA]</scope>
    <source>
        <strain evidence="1 2">NBRC 105367</strain>
    </source>
</reference>
<protein>
    <submittedName>
        <fullName evidence="1">Uncharacterized protein</fullName>
    </submittedName>
</protein>
<reference evidence="1 2" key="2">
    <citation type="submission" date="2020-03" db="EMBL/GenBank/DDBJ databases">
        <authorList>
            <person name="Ichikawa N."/>
            <person name="Kimura A."/>
            <person name="Kitahashi Y."/>
            <person name="Uohara A."/>
        </authorList>
    </citation>
    <scope>NUCLEOTIDE SEQUENCE [LARGE SCALE GENOMIC DNA]</scope>
    <source>
        <strain evidence="1 2">NBRC 105367</strain>
    </source>
</reference>
<proteinExistence type="predicted"/>